<feature type="compositionally biased region" description="Polar residues" evidence="1">
    <location>
        <begin position="51"/>
        <end position="62"/>
    </location>
</feature>
<reference evidence="2" key="1">
    <citation type="submission" date="2022-08" db="UniProtKB">
        <authorList>
            <consortium name="EnsemblMetazoa"/>
        </authorList>
    </citation>
    <scope>IDENTIFICATION</scope>
</reference>
<sequence length="373" mass="38785">MNGMVLKRRRHDPAAPRSCPTDRLLAMTFTSEYPSHSLYVLIGHSGMTLRPGQTAQSGQPRQSPVARKAGRADHSVQPRQPVLARIAPEARHDGADAAGHAARSGRTHHTVQAGQAGQPVQPGGSLIAGVAPHALQRTIHEAWHASQSHRPVVAVVARRSLVAGQAGPSGQSIVASVALVASLGARFQLARLSLHAGVAALSLRSVVSLDADHADKSGQSLFALPARVASLALQSRRTLVSFRTLGGGVTAYRSARVTALAAQPLQTGHPVRSGTAIFAGHAGRTVVTDHAVVALVALRSLTADAGQSGRSILAAHSVQSHFALVALFALGADVAGHSRQAFRARDAVRHLRHGARFAPISLVTALSFGTSVV</sequence>
<organism evidence="2">
    <name type="scientific">Anopheles coluzzii</name>
    <name type="common">African malaria mosquito</name>
    <dbReference type="NCBI Taxonomy" id="1518534"/>
    <lineage>
        <taxon>Eukaryota</taxon>
        <taxon>Metazoa</taxon>
        <taxon>Ecdysozoa</taxon>
        <taxon>Arthropoda</taxon>
        <taxon>Hexapoda</taxon>
        <taxon>Insecta</taxon>
        <taxon>Pterygota</taxon>
        <taxon>Neoptera</taxon>
        <taxon>Endopterygota</taxon>
        <taxon>Diptera</taxon>
        <taxon>Nematocera</taxon>
        <taxon>Culicoidea</taxon>
        <taxon>Culicidae</taxon>
        <taxon>Anophelinae</taxon>
        <taxon>Anopheles</taxon>
    </lineage>
</organism>
<protein>
    <submittedName>
        <fullName evidence="2">Uncharacterized protein</fullName>
    </submittedName>
</protein>
<feature type="region of interest" description="Disordered" evidence="1">
    <location>
        <begin position="50"/>
        <end position="78"/>
    </location>
</feature>
<evidence type="ECO:0000313" key="2">
    <source>
        <dbReference type="EnsemblMetazoa" id="ACOM027084-PA.1"/>
    </source>
</evidence>
<dbReference type="AlphaFoldDB" id="A0A8W7P776"/>
<proteinExistence type="predicted"/>
<evidence type="ECO:0000256" key="1">
    <source>
        <dbReference type="SAM" id="MobiDB-lite"/>
    </source>
</evidence>
<name>A0A8W7P776_ANOCL</name>
<dbReference type="EnsemblMetazoa" id="ACOM027084-RA">
    <property type="protein sequence ID" value="ACOM027084-PA.1"/>
    <property type="gene ID" value="ACOM027084"/>
</dbReference>
<accession>A0A8W7P776</accession>
<dbReference type="Proteomes" id="UP000075882">
    <property type="component" value="Unassembled WGS sequence"/>
</dbReference>